<evidence type="ECO:0000256" key="1">
    <source>
        <dbReference type="ARBA" id="ARBA00022670"/>
    </source>
</evidence>
<dbReference type="EMBL" id="BPLR01001950">
    <property type="protein sequence ID" value="GIX68303.1"/>
    <property type="molecule type" value="Genomic_DNA"/>
</dbReference>
<evidence type="ECO:0000313" key="9">
    <source>
        <dbReference type="Proteomes" id="UP001054945"/>
    </source>
</evidence>
<feature type="chain" id="PRO_5043719255" evidence="6">
    <location>
        <begin position="28"/>
        <end position="330"/>
    </location>
</feature>
<dbReference type="SMART" id="SM00020">
    <property type="entry name" value="Tryp_SPc"/>
    <property type="match status" value="1"/>
</dbReference>
<keyword evidence="9" id="KW-1185">Reference proteome</keyword>
<protein>
    <submittedName>
        <fullName evidence="8">Tryptase-2</fullName>
    </submittedName>
</protein>
<dbReference type="CDD" id="cd00190">
    <property type="entry name" value="Tryp_SPc"/>
    <property type="match status" value="1"/>
</dbReference>
<dbReference type="InterPro" id="IPR001314">
    <property type="entry name" value="Peptidase_S1A"/>
</dbReference>
<dbReference type="PROSITE" id="PS50240">
    <property type="entry name" value="TRYPSIN_DOM"/>
    <property type="match status" value="1"/>
</dbReference>
<dbReference type="Proteomes" id="UP001054945">
    <property type="component" value="Unassembled WGS sequence"/>
</dbReference>
<comment type="caution">
    <text evidence="8">The sequence shown here is derived from an EMBL/GenBank/DDBJ whole genome shotgun (WGS) entry which is preliminary data.</text>
</comment>
<dbReference type="InterPro" id="IPR001254">
    <property type="entry name" value="Trypsin_dom"/>
</dbReference>
<evidence type="ECO:0000259" key="7">
    <source>
        <dbReference type="PROSITE" id="PS50240"/>
    </source>
</evidence>
<reference evidence="8 9" key="1">
    <citation type="submission" date="2021-06" db="EMBL/GenBank/DDBJ databases">
        <title>Caerostris extrusa draft genome.</title>
        <authorList>
            <person name="Kono N."/>
            <person name="Arakawa K."/>
        </authorList>
    </citation>
    <scope>NUCLEOTIDE SEQUENCE [LARGE SCALE GENOMIC DNA]</scope>
</reference>
<keyword evidence="1 5" id="KW-0645">Protease</keyword>
<dbReference type="GO" id="GO:0006508">
    <property type="term" value="P:proteolysis"/>
    <property type="evidence" value="ECO:0007669"/>
    <property type="project" value="UniProtKB-KW"/>
</dbReference>
<evidence type="ECO:0000256" key="4">
    <source>
        <dbReference type="ARBA" id="ARBA00023157"/>
    </source>
</evidence>
<dbReference type="InterPro" id="IPR033116">
    <property type="entry name" value="TRYPSIN_SER"/>
</dbReference>
<accession>A0AAV4M7F9</accession>
<feature type="signal peptide" evidence="6">
    <location>
        <begin position="1"/>
        <end position="27"/>
    </location>
</feature>
<keyword evidence="3 5" id="KW-0720">Serine protease</keyword>
<dbReference type="PROSITE" id="PS00134">
    <property type="entry name" value="TRYPSIN_HIS"/>
    <property type="match status" value="1"/>
</dbReference>
<keyword evidence="4" id="KW-1015">Disulfide bond</keyword>
<dbReference type="PANTHER" id="PTHR24252">
    <property type="entry name" value="ACROSIN-RELATED"/>
    <property type="match status" value="1"/>
</dbReference>
<keyword evidence="2 5" id="KW-0378">Hydrolase</keyword>
<sequence length="330" mass="37311">MLLYCFSNMKDMLFILITVITLKHAVAQSCGVTRYGNASERIVGGRLAYSGEFPWQVSLELNHPQKGNIPHFCGGVLIDKEWLLTAAHCVVNPQFALPHPTYWKARLGEHSLKERDESEKKIGISQVFYYPWYHGYDNDIAMMKLSEPIPASSNIKPLCLPTEADSFNNMWCTASGWGKVDFSSKASEDLRAVGIQVFDNSKCNVYTTRFRIPIQQWHLCAGTLEGGKGTCQGDSGGPLACQTARGWVLAGLTSFGSGCAKRGFPDVYTRVSHFLTWIKQIRDKRILMMIRCESHGFRDVRRHWLHKADDLKVSLKYALNLLLQVKNRFL</sequence>
<dbReference type="InterPro" id="IPR018114">
    <property type="entry name" value="TRYPSIN_HIS"/>
</dbReference>
<dbReference type="InterPro" id="IPR009003">
    <property type="entry name" value="Peptidase_S1_PA"/>
</dbReference>
<dbReference type="PRINTS" id="PR00722">
    <property type="entry name" value="CHYMOTRYPSIN"/>
</dbReference>
<dbReference type="SUPFAM" id="SSF50494">
    <property type="entry name" value="Trypsin-like serine proteases"/>
    <property type="match status" value="1"/>
</dbReference>
<dbReference type="Pfam" id="PF00089">
    <property type="entry name" value="Trypsin"/>
    <property type="match status" value="1"/>
</dbReference>
<evidence type="ECO:0000313" key="8">
    <source>
        <dbReference type="EMBL" id="GIX68303.1"/>
    </source>
</evidence>
<proteinExistence type="predicted"/>
<organism evidence="8 9">
    <name type="scientific">Caerostris extrusa</name>
    <name type="common">Bark spider</name>
    <name type="synonym">Caerostris bankana</name>
    <dbReference type="NCBI Taxonomy" id="172846"/>
    <lineage>
        <taxon>Eukaryota</taxon>
        <taxon>Metazoa</taxon>
        <taxon>Ecdysozoa</taxon>
        <taxon>Arthropoda</taxon>
        <taxon>Chelicerata</taxon>
        <taxon>Arachnida</taxon>
        <taxon>Araneae</taxon>
        <taxon>Araneomorphae</taxon>
        <taxon>Entelegynae</taxon>
        <taxon>Araneoidea</taxon>
        <taxon>Araneidae</taxon>
        <taxon>Caerostris</taxon>
    </lineage>
</organism>
<name>A0AAV4M7F9_CAEEX</name>
<gene>
    <name evidence="8" type="ORF">CEXT_263021</name>
</gene>
<dbReference type="InterPro" id="IPR043504">
    <property type="entry name" value="Peptidase_S1_PA_chymotrypsin"/>
</dbReference>
<evidence type="ECO:0000256" key="2">
    <source>
        <dbReference type="ARBA" id="ARBA00022801"/>
    </source>
</evidence>
<dbReference type="Gene3D" id="2.40.10.10">
    <property type="entry name" value="Trypsin-like serine proteases"/>
    <property type="match status" value="1"/>
</dbReference>
<evidence type="ECO:0000256" key="3">
    <source>
        <dbReference type="ARBA" id="ARBA00022825"/>
    </source>
</evidence>
<keyword evidence="6" id="KW-0732">Signal</keyword>
<evidence type="ECO:0000256" key="6">
    <source>
        <dbReference type="SAM" id="SignalP"/>
    </source>
</evidence>
<dbReference type="AlphaFoldDB" id="A0AAV4M7F9"/>
<evidence type="ECO:0000256" key="5">
    <source>
        <dbReference type="RuleBase" id="RU363034"/>
    </source>
</evidence>
<dbReference type="FunFam" id="2.40.10.10:FF:000003">
    <property type="entry name" value="Transmembrane serine protease 3"/>
    <property type="match status" value="1"/>
</dbReference>
<dbReference type="PROSITE" id="PS00135">
    <property type="entry name" value="TRYPSIN_SER"/>
    <property type="match status" value="1"/>
</dbReference>
<dbReference type="PANTHER" id="PTHR24252:SF7">
    <property type="entry name" value="HYALIN"/>
    <property type="match status" value="1"/>
</dbReference>
<feature type="domain" description="Peptidase S1" evidence="7">
    <location>
        <begin position="42"/>
        <end position="283"/>
    </location>
</feature>
<dbReference type="GO" id="GO:0004252">
    <property type="term" value="F:serine-type endopeptidase activity"/>
    <property type="evidence" value="ECO:0007669"/>
    <property type="project" value="InterPro"/>
</dbReference>